<name>A0A8H7Q4H6_MORIS</name>
<organism evidence="1 2">
    <name type="scientific">Mortierella isabellina</name>
    <name type="common">Filamentous fungus</name>
    <name type="synonym">Umbelopsis isabellina</name>
    <dbReference type="NCBI Taxonomy" id="91625"/>
    <lineage>
        <taxon>Eukaryota</taxon>
        <taxon>Fungi</taxon>
        <taxon>Fungi incertae sedis</taxon>
        <taxon>Mucoromycota</taxon>
        <taxon>Mucoromycotina</taxon>
        <taxon>Umbelopsidomycetes</taxon>
        <taxon>Umbelopsidales</taxon>
        <taxon>Umbelopsidaceae</taxon>
        <taxon>Umbelopsis</taxon>
    </lineage>
</organism>
<dbReference type="Proteomes" id="UP000654370">
    <property type="component" value="Unassembled WGS sequence"/>
</dbReference>
<gene>
    <name evidence="1" type="ORF">INT43_000807</name>
</gene>
<keyword evidence="2" id="KW-1185">Reference proteome</keyword>
<accession>A0A8H7Q4H6</accession>
<comment type="caution">
    <text evidence="1">The sequence shown here is derived from an EMBL/GenBank/DDBJ whole genome shotgun (WGS) entry which is preliminary data.</text>
</comment>
<dbReference type="EMBL" id="JAEPQZ010000002">
    <property type="protein sequence ID" value="KAG2184894.1"/>
    <property type="molecule type" value="Genomic_DNA"/>
</dbReference>
<dbReference type="OrthoDB" id="16851at2759"/>
<protein>
    <submittedName>
        <fullName evidence="1">Uncharacterized protein</fullName>
    </submittedName>
</protein>
<proteinExistence type="predicted"/>
<dbReference type="AlphaFoldDB" id="A0A8H7Q4H6"/>
<evidence type="ECO:0000313" key="1">
    <source>
        <dbReference type="EMBL" id="KAG2184894.1"/>
    </source>
</evidence>
<reference evidence="1" key="1">
    <citation type="submission" date="2020-12" db="EMBL/GenBank/DDBJ databases">
        <title>Metabolic potential, ecology and presence of endohyphal bacteria is reflected in genomic diversity of Mucoromycotina.</title>
        <authorList>
            <person name="Muszewska A."/>
            <person name="Okrasinska A."/>
            <person name="Steczkiewicz K."/>
            <person name="Drgas O."/>
            <person name="Orlowska M."/>
            <person name="Perlinska-Lenart U."/>
            <person name="Aleksandrzak-Piekarczyk T."/>
            <person name="Szatraj K."/>
            <person name="Zielenkiewicz U."/>
            <person name="Pilsyk S."/>
            <person name="Malc E."/>
            <person name="Mieczkowski P."/>
            <person name="Kruszewska J.S."/>
            <person name="Biernat P."/>
            <person name="Pawlowska J."/>
        </authorList>
    </citation>
    <scope>NUCLEOTIDE SEQUENCE</scope>
    <source>
        <strain evidence="1">WA0000067209</strain>
    </source>
</reference>
<sequence>MKVEDLVRIKACNSSKYSRSYYQQHFEVISSKLLSEYVLCIGKSDQYRLLEVEAYLYEDEFHNDPFTHNHPKQRVPGRWFFHHVGMSAGFRGGTRKGMDITMGNGQNECKGGFLIRAIQHITSGTVIDGPCLLVDNILKILKMSNIKDLVDTYFKETKGSAGDKCSGFWLEHLPSPASELEQKRKLDHQTPQIYRSIRIGLGMKAKQDYLHRLDYVGRPYRFVLRPHLLQKGKLWLALELLENSALSIDEIADVLNMKSSIIEGYQTAFLEGKTNPKSTLKSCIQSKDMASGNSEWKCKALGAIRFWEQQDDDNKNLSF</sequence>
<evidence type="ECO:0000313" key="2">
    <source>
        <dbReference type="Proteomes" id="UP000654370"/>
    </source>
</evidence>